<dbReference type="AlphaFoldDB" id="A0A7E6F3M4"/>
<evidence type="ECO:0000313" key="3">
    <source>
        <dbReference type="RefSeq" id="XP_036362133.1"/>
    </source>
</evidence>
<dbReference type="InterPro" id="IPR036259">
    <property type="entry name" value="MFS_trans_sf"/>
</dbReference>
<keyword evidence="2" id="KW-1185">Reference proteome</keyword>
<dbReference type="Gene3D" id="1.20.1250.20">
    <property type="entry name" value="MFS general substrate transporter like domains"/>
    <property type="match status" value="1"/>
</dbReference>
<sequence>MDVAKNTRRTKKRSVQEAIVAAFVVFSVFVTNILVFGFTAVLPIYLVEFKKVFPDLHDLVLLIVFLPSSVFGIVGFMVGIFLTKFGVRTTGIVGSLCLTLSICAPSFSSSIYVLLGCFSLLPGIGCASLNVSANNGLAAYFGEDSRKFIAFATVGKSLGFIIFPILTNYFIELMFWRGSLLLLAATFIQTLPCALLYSTDMHKNTRRETLAVSESNAPKDLYKSDSNVSVEQFQNVGDVQDETISNKLEISEDNNTALNHNEDINTNEKYIREAVIKALKYDNEPFVINNTQPDKEDSLGVEKTAINSIKSEDEVIDVRNDKVQTEGKSDLKFSAKIVTVLTNFNYLLFLFAILITYGGVITAVSILPDYCVQQGLSQAESARIFSVGSFGYILACFVSSWLIHKNIVPSRIIFSTAATMSGLLICVYPSLSTSTYLTLLTFAVMFTNGLIFSTNLVTVMDYFEIGYFSISMGFEETAIGTGILIIGYLIGIFSEYMNTYEYSYYVIGIGPILSVQPILIPFLFSKLLTKQTLTYSVINIGNKC</sequence>
<dbReference type="SUPFAM" id="SSF103473">
    <property type="entry name" value="MFS general substrate transporter"/>
    <property type="match status" value="1"/>
</dbReference>
<dbReference type="RefSeq" id="XP_036362133.1">
    <property type="nucleotide sequence ID" value="XM_036506240.1"/>
</dbReference>
<feature type="transmembrane region" description="Helical" evidence="1">
    <location>
        <begin position="148"/>
        <end position="171"/>
    </location>
</feature>
<feature type="transmembrane region" description="Helical" evidence="1">
    <location>
        <begin position="177"/>
        <end position="197"/>
    </location>
</feature>
<protein>
    <submittedName>
        <fullName evidence="3">Uncharacterized protein LOC115216290</fullName>
    </submittedName>
</protein>
<organism evidence="2 3">
    <name type="scientific">Octopus sinensis</name>
    <name type="common">East Asian common octopus</name>
    <dbReference type="NCBI Taxonomy" id="2607531"/>
    <lineage>
        <taxon>Eukaryota</taxon>
        <taxon>Metazoa</taxon>
        <taxon>Spiralia</taxon>
        <taxon>Lophotrochozoa</taxon>
        <taxon>Mollusca</taxon>
        <taxon>Cephalopoda</taxon>
        <taxon>Coleoidea</taxon>
        <taxon>Octopodiformes</taxon>
        <taxon>Octopoda</taxon>
        <taxon>Incirrata</taxon>
        <taxon>Octopodidae</taxon>
        <taxon>Octopus</taxon>
    </lineage>
</organism>
<accession>A0A7E6F3M4</accession>
<proteinExistence type="predicted"/>
<feature type="transmembrane region" description="Helical" evidence="1">
    <location>
        <begin position="412"/>
        <end position="431"/>
    </location>
</feature>
<feature type="transmembrane region" description="Helical" evidence="1">
    <location>
        <begin position="437"/>
        <end position="457"/>
    </location>
</feature>
<name>A0A7E6F3M4_9MOLL</name>
<keyword evidence="1" id="KW-0472">Membrane</keyword>
<dbReference type="InterPro" id="IPR050327">
    <property type="entry name" value="Proton-linked_MCT"/>
</dbReference>
<evidence type="ECO:0000313" key="2">
    <source>
        <dbReference type="Proteomes" id="UP000515154"/>
    </source>
</evidence>
<dbReference type="Pfam" id="PF07690">
    <property type="entry name" value="MFS_1"/>
    <property type="match status" value="1"/>
</dbReference>
<reference evidence="3" key="1">
    <citation type="submission" date="2025-08" db="UniProtKB">
        <authorList>
            <consortium name="RefSeq"/>
        </authorList>
    </citation>
    <scope>IDENTIFICATION</scope>
</reference>
<feature type="transmembrane region" description="Helical" evidence="1">
    <location>
        <begin position="20"/>
        <end position="47"/>
    </location>
</feature>
<dbReference type="InterPro" id="IPR011701">
    <property type="entry name" value="MFS"/>
</dbReference>
<feature type="transmembrane region" description="Helical" evidence="1">
    <location>
        <begin position="344"/>
        <end position="364"/>
    </location>
</feature>
<feature type="transmembrane region" description="Helical" evidence="1">
    <location>
        <begin position="478"/>
        <end position="496"/>
    </location>
</feature>
<gene>
    <name evidence="3" type="primary">LOC115216290</name>
</gene>
<feature type="transmembrane region" description="Helical" evidence="1">
    <location>
        <begin position="120"/>
        <end position="141"/>
    </location>
</feature>
<feature type="transmembrane region" description="Helical" evidence="1">
    <location>
        <begin position="93"/>
        <end position="114"/>
    </location>
</feature>
<keyword evidence="1" id="KW-0812">Transmembrane</keyword>
<feature type="transmembrane region" description="Helical" evidence="1">
    <location>
        <begin position="384"/>
        <end position="403"/>
    </location>
</feature>
<dbReference type="GO" id="GO:0022857">
    <property type="term" value="F:transmembrane transporter activity"/>
    <property type="evidence" value="ECO:0007669"/>
    <property type="project" value="InterPro"/>
</dbReference>
<evidence type="ECO:0000256" key="1">
    <source>
        <dbReference type="SAM" id="Phobius"/>
    </source>
</evidence>
<feature type="transmembrane region" description="Helical" evidence="1">
    <location>
        <begin position="59"/>
        <end position="81"/>
    </location>
</feature>
<dbReference type="KEGG" id="osn:115216290"/>
<dbReference type="Proteomes" id="UP000515154">
    <property type="component" value="Linkage group LG10"/>
</dbReference>
<dbReference type="PANTHER" id="PTHR11360">
    <property type="entry name" value="MONOCARBOXYLATE TRANSPORTER"/>
    <property type="match status" value="1"/>
</dbReference>
<keyword evidence="1" id="KW-1133">Transmembrane helix</keyword>
<feature type="transmembrane region" description="Helical" evidence="1">
    <location>
        <begin position="502"/>
        <end position="524"/>
    </location>
</feature>